<dbReference type="InterPro" id="IPR008913">
    <property type="entry name" value="Znf_CHY"/>
</dbReference>
<comment type="caution">
    <text evidence="5">The sequence shown here is derived from an EMBL/GenBank/DDBJ whole genome shotgun (WGS) entry which is preliminary data.</text>
</comment>
<keyword evidence="1" id="KW-0479">Metal-binding</keyword>
<dbReference type="EMBL" id="JAROCC010000001">
    <property type="protein sequence ID" value="MDN4606253.1"/>
    <property type="molecule type" value="Genomic_DNA"/>
</dbReference>
<gene>
    <name evidence="5" type="ORF">P5G49_02015</name>
</gene>
<dbReference type="Pfam" id="PF05495">
    <property type="entry name" value="zf-CHY"/>
    <property type="match status" value="1"/>
</dbReference>
<dbReference type="Proteomes" id="UP001175097">
    <property type="component" value="Unassembled WGS sequence"/>
</dbReference>
<dbReference type="InterPro" id="IPR016694">
    <property type="entry name" value="UCP017292"/>
</dbReference>
<dbReference type="PROSITE" id="PS51266">
    <property type="entry name" value="ZF_CHY"/>
    <property type="match status" value="1"/>
</dbReference>
<reference evidence="5" key="1">
    <citation type="submission" date="2023-03" db="EMBL/GenBank/DDBJ databases">
        <title>MT1 and MT2 Draft Genomes of Novel Species.</title>
        <authorList>
            <person name="Venkateswaran K."/>
        </authorList>
    </citation>
    <scope>NUCLEOTIDE SEQUENCE</scope>
    <source>
        <strain evidence="5">F6_3S_P_2</strain>
    </source>
</reference>
<dbReference type="PANTHER" id="PTHR28082">
    <property type="entry name" value="ZINC FINGER PROTEIN"/>
    <property type="match status" value="1"/>
</dbReference>
<dbReference type="SUPFAM" id="SSF161219">
    <property type="entry name" value="CHY zinc finger-like"/>
    <property type="match status" value="1"/>
</dbReference>
<evidence type="ECO:0000259" key="4">
    <source>
        <dbReference type="PROSITE" id="PS51266"/>
    </source>
</evidence>
<dbReference type="PANTHER" id="PTHR28082:SF1">
    <property type="entry name" value="HELPER OF TIM PROTEIN 13"/>
    <property type="match status" value="1"/>
</dbReference>
<sequence>MNKVEIRGSVIDEETRCTHYHSELDIIAIKFYCCKTYFPCYSCHEESGCGDHKVWPAEMFDEKVVLCGKCKDELTVNQYKSGHGCPSCRADFNPKCRLHWELYFEK</sequence>
<evidence type="ECO:0000256" key="2">
    <source>
        <dbReference type="ARBA" id="ARBA00022771"/>
    </source>
</evidence>
<evidence type="ECO:0000313" key="5">
    <source>
        <dbReference type="EMBL" id="MDN4606253.1"/>
    </source>
</evidence>
<name>A0ABT8JN66_9BACL</name>
<accession>A0ABT8JN66</accession>
<keyword evidence="3" id="KW-0862">Zinc</keyword>
<keyword evidence="6" id="KW-1185">Reference proteome</keyword>
<protein>
    <submittedName>
        <fullName evidence="5">CHY zinc finger protein</fullName>
    </submittedName>
</protein>
<organism evidence="5 6">
    <name type="scientific">Sporosarcina highlanderae</name>
    <dbReference type="NCBI Taxonomy" id="3035916"/>
    <lineage>
        <taxon>Bacteria</taxon>
        <taxon>Bacillati</taxon>
        <taxon>Bacillota</taxon>
        <taxon>Bacilli</taxon>
        <taxon>Bacillales</taxon>
        <taxon>Caryophanaceae</taxon>
        <taxon>Sporosarcina</taxon>
    </lineage>
</organism>
<feature type="domain" description="CHY-type" evidence="4">
    <location>
        <begin position="10"/>
        <end position="90"/>
    </location>
</feature>
<proteinExistence type="predicted"/>
<dbReference type="InterPro" id="IPR037274">
    <property type="entry name" value="Znf_CHY_sf"/>
</dbReference>
<evidence type="ECO:0000313" key="6">
    <source>
        <dbReference type="Proteomes" id="UP001175097"/>
    </source>
</evidence>
<dbReference type="PIRSF" id="PIRSF017292">
    <property type="entry name" value="UCP017292_Znf_CHY"/>
    <property type="match status" value="1"/>
</dbReference>
<dbReference type="InterPro" id="IPR052604">
    <property type="entry name" value="Mito_Tim_assembly_helper"/>
</dbReference>
<evidence type="ECO:0000256" key="3">
    <source>
        <dbReference type="ARBA" id="ARBA00022833"/>
    </source>
</evidence>
<evidence type="ECO:0000256" key="1">
    <source>
        <dbReference type="ARBA" id="ARBA00022723"/>
    </source>
</evidence>
<dbReference type="RefSeq" id="WP_301241791.1">
    <property type="nucleotide sequence ID" value="NZ_JAROCC010000001.1"/>
</dbReference>
<keyword evidence="2" id="KW-0863">Zinc-finger</keyword>